<gene>
    <name evidence="6" type="ORF">GCM10009767_10630</name>
</gene>
<dbReference type="PANTHER" id="PTHR46796">
    <property type="entry name" value="HTH-TYPE TRANSCRIPTIONAL ACTIVATOR RHAS-RELATED"/>
    <property type="match status" value="1"/>
</dbReference>
<name>A0ABN2KDK1_9MICC</name>
<dbReference type="SMART" id="SM00342">
    <property type="entry name" value="HTH_ARAC"/>
    <property type="match status" value="1"/>
</dbReference>
<dbReference type="EMBL" id="BAAAOA010000012">
    <property type="protein sequence ID" value="GAA1753468.1"/>
    <property type="molecule type" value="Genomic_DNA"/>
</dbReference>
<keyword evidence="1" id="KW-0805">Transcription regulation</keyword>
<dbReference type="Gene3D" id="1.10.10.60">
    <property type="entry name" value="Homeodomain-like"/>
    <property type="match status" value="1"/>
</dbReference>
<evidence type="ECO:0000313" key="7">
    <source>
        <dbReference type="Proteomes" id="UP001501204"/>
    </source>
</evidence>
<dbReference type="InterPro" id="IPR050204">
    <property type="entry name" value="AraC_XylS_family_regulators"/>
</dbReference>
<dbReference type="PROSITE" id="PS01124">
    <property type="entry name" value="HTH_ARAC_FAMILY_2"/>
    <property type="match status" value="1"/>
</dbReference>
<dbReference type="Proteomes" id="UP001501204">
    <property type="component" value="Unassembled WGS sequence"/>
</dbReference>
<dbReference type="RefSeq" id="WP_344120464.1">
    <property type="nucleotide sequence ID" value="NZ_BAAAOA010000012.1"/>
</dbReference>
<proteinExistence type="predicted"/>
<feature type="compositionally biased region" description="Low complexity" evidence="4">
    <location>
        <begin position="1"/>
        <end position="11"/>
    </location>
</feature>
<dbReference type="InterPro" id="IPR018060">
    <property type="entry name" value="HTH_AraC"/>
</dbReference>
<dbReference type="PANTHER" id="PTHR46796:SF12">
    <property type="entry name" value="HTH-TYPE DNA-BINDING TRANSCRIPTIONAL ACTIVATOR EUTR"/>
    <property type="match status" value="1"/>
</dbReference>
<feature type="region of interest" description="Disordered" evidence="4">
    <location>
        <begin position="1"/>
        <end position="21"/>
    </location>
</feature>
<comment type="caution">
    <text evidence="6">The sequence shown here is derived from an EMBL/GenBank/DDBJ whole genome shotgun (WGS) entry which is preliminary data.</text>
</comment>
<keyword evidence="7" id="KW-1185">Reference proteome</keyword>
<dbReference type="InterPro" id="IPR009057">
    <property type="entry name" value="Homeodomain-like_sf"/>
</dbReference>
<evidence type="ECO:0000256" key="2">
    <source>
        <dbReference type="ARBA" id="ARBA00023125"/>
    </source>
</evidence>
<keyword evidence="2" id="KW-0238">DNA-binding</keyword>
<accession>A0ABN2KDK1</accession>
<keyword evidence="3" id="KW-0804">Transcription</keyword>
<reference evidence="6 7" key="1">
    <citation type="journal article" date="2019" name="Int. J. Syst. Evol. Microbiol.">
        <title>The Global Catalogue of Microorganisms (GCM) 10K type strain sequencing project: providing services to taxonomists for standard genome sequencing and annotation.</title>
        <authorList>
            <consortium name="The Broad Institute Genomics Platform"/>
            <consortium name="The Broad Institute Genome Sequencing Center for Infectious Disease"/>
            <person name="Wu L."/>
            <person name="Ma J."/>
        </authorList>
    </citation>
    <scope>NUCLEOTIDE SEQUENCE [LARGE SCALE GENOMIC DNA]</scope>
    <source>
        <strain evidence="6 7">JCM 14735</strain>
    </source>
</reference>
<evidence type="ECO:0000256" key="1">
    <source>
        <dbReference type="ARBA" id="ARBA00023015"/>
    </source>
</evidence>
<evidence type="ECO:0000259" key="5">
    <source>
        <dbReference type="PROSITE" id="PS01124"/>
    </source>
</evidence>
<evidence type="ECO:0000313" key="6">
    <source>
        <dbReference type="EMBL" id="GAA1753468.1"/>
    </source>
</evidence>
<protein>
    <recommendedName>
        <fullName evidence="5">HTH araC/xylS-type domain-containing protein</fullName>
    </recommendedName>
</protein>
<organism evidence="6 7">
    <name type="scientific">Kocuria aegyptia</name>
    <dbReference type="NCBI Taxonomy" id="330943"/>
    <lineage>
        <taxon>Bacteria</taxon>
        <taxon>Bacillati</taxon>
        <taxon>Actinomycetota</taxon>
        <taxon>Actinomycetes</taxon>
        <taxon>Micrococcales</taxon>
        <taxon>Micrococcaceae</taxon>
        <taxon>Kocuria</taxon>
    </lineage>
</organism>
<sequence length="328" mass="35308">MPTSTPRSSPPGGAGPRRLSFATQDPEAGIEVLEQVYAVRRIEIDRSTPFSMAQAVRGVEGLHLEQARLQGAPTGALVDATGIVRVGQVYDGGLAFTDHTRTIARRTPFLFPVRPYACRWDNLGLLTVSLDFSAIQAHAAELLGLDEFELHFTGGAPVSAPMAQYLARLITALGRDQLNSEAMSHSLIRQEIFRSTATAVLHTFPSTFLDQSSHPVDSDRVPGGVRRAITHMEEHLRDPLTLAGLATAARMSPRGLQAAFARQMGITPMAHLRSLRMQAAHAELLAADPLAGDTVAGIAARWGFAHQGRFAAEYKAAYGVSPRTTLDG</sequence>
<dbReference type="PROSITE" id="PS00041">
    <property type="entry name" value="HTH_ARAC_FAMILY_1"/>
    <property type="match status" value="1"/>
</dbReference>
<evidence type="ECO:0000256" key="4">
    <source>
        <dbReference type="SAM" id="MobiDB-lite"/>
    </source>
</evidence>
<dbReference type="SUPFAM" id="SSF46689">
    <property type="entry name" value="Homeodomain-like"/>
    <property type="match status" value="1"/>
</dbReference>
<dbReference type="Pfam" id="PF12833">
    <property type="entry name" value="HTH_18"/>
    <property type="match status" value="1"/>
</dbReference>
<dbReference type="InterPro" id="IPR018062">
    <property type="entry name" value="HTH_AraC-typ_CS"/>
</dbReference>
<feature type="domain" description="HTH araC/xylS-type" evidence="5">
    <location>
        <begin position="226"/>
        <end position="328"/>
    </location>
</feature>
<evidence type="ECO:0000256" key="3">
    <source>
        <dbReference type="ARBA" id="ARBA00023163"/>
    </source>
</evidence>